<reference evidence="18" key="1">
    <citation type="submission" date="2019-06" db="EMBL/GenBank/DDBJ databases">
        <authorList>
            <person name="Zheng W."/>
        </authorList>
    </citation>
    <scope>NUCLEOTIDE SEQUENCE</scope>
    <source>
        <strain evidence="18">QDHG01</strain>
    </source>
</reference>
<comment type="caution">
    <text evidence="18">The sequence shown here is derived from an EMBL/GenBank/DDBJ whole genome shotgun (WGS) entry which is preliminary data.</text>
</comment>
<name>A0A8J8P535_HALGN</name>
<dbReference type="SUPFAM" id="SSF47473">
    <property type="entry name" value="EF-hand"/>
    <property type="match status" value="1"/>
</dbReference>
<dbReference type="PROSITE" id="PS00018">
    <property type="entry name" value="EF_HAND_1"/>
    <property type="match status" value="4"/>
</dbReference>
<dbReference type="Proteomes" id="UP000785679">
    <property type="component" value="Unassembled WGS sequence"/>
</dbReference>
<dbReference type="Pfam" id="PF13499">
    <property type="entry name" value="EF-hand_7"/>
    <property type="match status" value="2"/>
</dbReference>
<evidence type="ECO:0000256" key="8">
    <source>
        <dbReference type="ARBA" id="ARBA00022777"/>
    </source>
</evidence>
<feature type="domain" description="EF-hand" evidence="17">
    <location>
        <begin position="352"/>
        <end position="387"/>
    </location>
</feature>
<evidence type="ECO:0000256" key="10">
    <source>
        <dbReference type="ARBA" id="ARBA00022840"/>
    </source>
</evidence>
<dbReference type="Gene3D" id="1.10.510.10">
    <property type="entry name" value="Transferase(Phosphotransferase) domain 1"/>
    <property type="match status" value="1"/>
</dbReference>
<dbReference type="GO" id="GO:0004674">
    <property type="term" value="F:protein serine/threonine kinase activity"/>
    <property type="evidence" value="ECO:0007669"/>
    <property type="project" value="UniProtKB-KW"/>
</dbReference>
<keyword evidence="9" id="KW-0106">Calcium</keyword>
<dbReference type="InterPro" id="IPR050205">
    <property type="entry name" value="CDPK_Ser/Thr_kinases"/>
</dbReference>
<dbReference type="Pfam" id="PF00069">
    <property type="entry name" value="Pkinase"/>
    <property type="match status" value="1"/>
</dbReference>
<evidence type="ECO:0000313" key="19">
    <source>
        <dbReference type="Proteomes" id="UP000785679"/>
    </source>
</evidence>
<keyword evidence="4" id="KW-0808">Transferase</keyword>
<dbReference type="CDD" id="cd05117">
    <property type="entry name" value="STKc_CAMK"/>
    <property type="match status" value="1"/>
</dbReference>
<protein>
    <recommendedName>
        <fullName evidence="2">non-specific serine/threonine protein kinase</fullName>
        <ecNumber evidence="2">2.7.11.1</ecNumber>
    </recommendedName>
</protein>
<evidence type="ECO:0000256" key="11">
    <source>
        <dbReference type="ARBA" id="ARBA00024334"/>
    </source>
</evidence>
<dbReference type="GO" id="GO:0005509">
    <property type="term" value="F:calcium ion binding"/>
    <property type="evidence" value="ECO:0007669"/>
    <property type="project" value="InterPro"/>
</dbReference>
<evidence type="ECO:0000313" key="18">
    <source>
        <dbReference type="EMBL" id="TNV86129.1"/>
    </source>
</evidence>
<dbReference type="PANTHER" id="PTHR24349">
    <property type="entry name" value="SERINE/THREONINE-PROTEIN KINASE"/>
    <property type="match status" value="1"/>
</dbReference>
<evidence type="ECO:0000256" key="15">
    <source>
        <dbReference type="SAM" id="MobiDB-lite"/>
    </source>
</evidence>
<evidence type="ECO:0000256" key="2">
    <source>
        <dbReference type="ARBA" id="ARBA00012513"/>
    </source>
</evidence>
<dbReference type="Gene3D" id="3.30.200.20">
    <property type="entry name" value="Phosphorylase Kinase, domain 1"/>
    <property type="match status" value="1"/>
</dbReference>
<sequence>MIQEKKGKIAKDYQILELLGKGGFGEVKKVIHRLTRDVRAMKIIKKENCDENYLATLTNEIKILKQLDHPNIVKLYEVYSDSRNIYMVTEYLEGGEVFDLILKSKHFSENIAAKIMKQLLSAICYCHSKKIVHRDLKPENLLVVKPNTYEIKVIDFGLSRTFEPHKTMYSRMGTPFYIAPEVLKKKYNEKCDVWACGVILYILLSGNPPFNGKNDQQIFENIALGYVSFQGVEWKNVSKEAKIFIKKMLQVQPDQRLSAAQALQDPWIRMYSEGQNVAQPMAMNILNNLRSFNSELKFQQAVMSYLGTQLANKEEKMRLTEIFKQFDKNGDGVLSKDELIQGYTILHGSVERATIEVDQILQRVDINGNGIVDYSEFLAANLELSELLTKDKLQAAFNLFDIDQNGRITIEEIKSLLGGGGNTDNFFMNATVVDPQGASSSQQHYAPEVWANLLGEGDENDDGEITFDEFKTMMEKLLNNKRQPIPPPAAPQGVGSLQAPHHYEQRQSNNRAGYSSKQDLHR</sequence>
<feature type="region of interest" description="Disordered" evidence="15">
    <location>
        <begin position="480"/>
        <end position="522"/>
    </location>
</feature>
<dbReference type="InterPro" id="IPR018247">
    <property type="entry name" value="EF_Hand_1_Ca_BS"/>
</dbReference>
<feature type="domain" description="EF-hand" evidence="17">
    <location>
        <begin position="445"/>
        <end position="480"/>
    </location>
</feature>
<comment type="similarity">
    <text evidence="11">Belongs to the protein kinase superfamily. Ser/Thr protein kinase family. CDPK subfamily.</text>
</comment>
<evidence type="ECO:0000256" key="5">
    <source>
        <dbReference type="ARBA" id="ARBA00022723"/>
    </source>
</evidence>
<evidence type="ECO:0000256" key="13">
    <source>
        <dbReference type="ARBA" id="ARBA00048679"/>
    </source>
</evidence>
<dbReference type="InterPro" id="IPR017441">
    <property type="entry name" value="Protein_kinase_ATP_BS"/>
</dbReference>
<feature type="domain" description="EF-hand" evidence="17">
    <location>
        <begin position="388"/>
        <end position="423"/>
    </location>
</feature>
<feature type="binding site" evidence="14">
    <location>
        <position position="46"/>
    </location>
    <ligand>
        <name>ATP</name>
        <dbReference type="ChEBI" id="CHEBI:30616"/>
    </ligand>
</feature>
<feature type="domain" description="EF-hand" evidence="17">
    <location>
        <begin position="314"/>
        <end position="349"/>
    </location>
</feature>
<evidence type="ECO:0000256" key="7">
    <source>
        <dbReference type="ARBA" id="ARBA00022741"/>
    </source>
</evidence>
<comment type="catalytic activity">
    <reaction evidence="13">
        <text>L-seryl-[protein] + ATP = O-phospho-L-seryl-[protein] + ADP + H(+)</text>
        <dbReference type="Rhea" id="RHEA:17989"/>
        <dbReference type="Rhea" id="RHEA-COMP:9863"/>
        <dbReference type="Rhea" id="RHEA-COMP:11604"/>
        <dbReference type="ChEBI" id="CHEBI:15378"/>
        <dbReference type="ChEBI" id="CHEBI:29999"/>
        <dbReference type="ChEBI" id="CHEBI:30616"/>
        <dbReference type="ChEBI" id="CHEBI:83421"/>
        <dbReference type="ChEBI" id="CHEBI:456216"/>
        <dbReference type="EC" id="2.7.11.1"/>
    </reaction>
</comment>
<dbReference type="SMART" id="SM00054">
    <property type="entry name" value="EFh"/>
    <property type="match status" value="4"/>
</dbReference>
<keyword evidence="10 14" id="KW-0067">ATP-binding</keyword>
<keyword evidence="6" id="KW-0677">Repeat</keyword>
<dbReference type="InterPro" id="IPR011009">
    <property type="entry name" value="Kinase-like_dom_sf"/>
</dbReference>
<keyword evidence="5" id="KW-0479">Metal-binding</keyword>
<evidence type="ECO:0000256" key="1">
    <source>
        <dbReference type="ARBA" id="ARBA00001946"/>
    </source>
</evidence>
<dbReference type="CDD" id="cd00051">
    <property type="entry name" value="EFh"/>
    <property type="match status" value="1"/>
</dbReference>
<dbReference type="InterPro" id="IPR002048">
    <property type="entry name" value="EF_hand_dom"/>
</dbReference>
<dbReference type="EC" id="2.7.11.1" evidence="2"/>
<dbReference type="InterPro" id="IPR000719">
    <property type="entry name" value="Prot_kinase_dom"/>
</dbReference>
<keyword evidence="19" id="KW-1185">Reference proteome</keyword>
<dbReference type="AlphaFoldDB" id="A0A8J8P535"/>
<organism evidence="18 19">
    <name type="scientific">Halteria grandinella</name>
    <dbReference type="NCBI Taxonomy" id="5974"/>
    <lineage>
        <taxon>Eukaryota</taxon>
        <taxon>Sar</taxon>
        <taxon>Alveolata</taxon>
        <taxon>Ciliophora</taxon>
        <taxon>Intramacronucleata</taxon>
        <taxon>Spirotrichea</taxon>
        <taxon>Stichotrichia</taxon>
        <taxon>Sporadotrichida</taxon>
        <taxon>Halteriidae</taxon>
        <taxon>Halteria</taxon>
    </lineage>
</organism>
<evidence type="ECO:0000256" key="14">
    <source>
        <dbReference type="PROSITE-ProRule" id="PRU10141"/>
    </source>
</evidence>
<dbReference type="EMBL" id="RRYP01001285">
    <property type="protein sequence ID" value="TNV86129.1"/>
    <property type="molecule type" value="Genomic_DNA"/>
</dbReference>
<keyword evidence="7 14" id="KW-0547">Nucleotide-binding</keyword>
<keyword evidence="3" id="KW-0723">Serine/threonine-protein kinase</keyword>
<dbReference type="GO" id="GO:0005524">
    <property type="term" value="F:ATP binding"/>
    <property type="evidence" value="ECO:0007669"/>
    <property type="project" value="UniProtKB-UniRule"/>
</dbReference>
<dbReference type="SUPFAM" id="SSF56112">
    <property type="entry name" value="Protein kinase-like (PK-like)"/>
    <property type="match status" value="1"/>
</dbReference>
<dbReference type="FunFam" id="1.10.510.10:FF:000673">
    <property type="entry name" value="CAMK family protein kinase"/>
    <property type="match status" value="1"/>
</dbReference>
<evidence type="ECO:0000256" key="9">
    <source>
        <dbReference type="ARBA" id="ARBA00022837"/>
    </source>
</evidence>
<keyword evidence="8" id="KW-0418">Kinase</keyword>
<evidence type="ECO:0000256" key="4">
    <source>
        <dbReference type="ARBA" id="ARBA00022679"/>
    </source>
</evidence>
<dbReference type="OrthoDB" id="40902at2759"/>
<feature type="compositionally biased region" description="Polar residues" evidence="15">
    <location>
        <begin position="506"/>
        <end position="522"/>
    </location>
</feature>
<dbReference type="InterPro" id="IPR011992">
    <property type="entry name" value="EF-hand-dom_pair"/>
</dbReference>
<dbReference type="PROSITE" id="PS50011">
    <property type="entry name" value="PROTEIN_KINASE_DOM"/>
    <property type="match status" value="1"/>
</dbReference>
<evidence type="ECO:0000259" key="17">
    <source>
        <dbReference type="PROSITE" id="PS50222"/>
    </source>
</evidence>
<proteinExistence type="inferred from homology"/>
<dbReference type="PROSITE" id="PS50222">
    <property type="entry name" value="EF_HAND_2"/>
    <property type="match status" value="4"/>
</dbReference>
<accession>A0A8J8P535</accession>
<comment type="cofactor">
    <cofactor evidence="1">
        <name>Mg(2+)</name>
        <dbReference type="ChEBI" id="CHEBI:18420"/>
    </cofactor>
</comment>
<evidence type="ECO:0000259" key="16">
    <source>
        <dbReference type="PROSITE" id="PS50011"/>
    </source>
</evidence>
<evidence type="ECO:0000256" key="3">
    <source>
        <dbReference type="ARBA" id="ARBA00022527"/>
    </source>
</evidence>
<dbReference type="PROSITE" id="PS00108">
    <property type="entry name" value="PROTEIN_KINASE_ST"/>
    <property type="match status" value="1"/>
</dbReference>
<dbReference type="FunFam" id="3.30.200.20:FF:000315">
    <property type="entry name" value="Calcium-dependent protein kinase 3"/>
    <property type="match status" value="1"/>
</dbReference>
<gene>
    <name evidence="18" type="ORF">FGO68_gene14455</name>
</gene>
<feature type="domain" description="Protein kinase" evidence="16">
    <location>
        <begin position="13"/>
        <end position="268"/>
    </location>
</feature>
<dbReference type="Gene3D" id="1.10.238.10">
    <property type="entry name" value="EF-hand"/>
    <property type="match status" value="2"/>
</dbReference>
<dbReference type="InterPro" id="IPR008271">
    <property type="entry name" value="Ser/Thr_kinase_AS"/>
</dbReference>
<dbReference type="FunFam" id="1.10.238.10:FF:000585">
    <property type="entry name" value="Calcium-dependent protein kinase-a"/>
    <property type="match status" value="1"/>
</dbReference>
<comment type="catalytic activity">
    <reaction evidence="12">
        <text>L-threonyl-[protein] + ATP = O-phospho-L-threonyl-[protein] + ADP + H(+)</text>
        <dbReference type="Rhea" id="RHEA:46608"/>
        <dbReference type="Rhea" id="RHEA-COMP:11060"/>
        <dbReference type="Rhea" id="RHEA-COMP:11605"/>
        <dbReference type="ChEBI" id="CHEBI:15378"/>
        <dbReference type="ChEBI" id="CHEBI:30013"/>
        <dbReference type="ChEBI" id="CHEBI:30616"/>
        <dbReference type="ChEBI" id="CHEBI:61977"/>
        <dbReference type="ChEBI" id="CHEBI:456216"/>
        <dbReference type="EC" id="2.7.11.1"/>
    </reaction>
</comment>
<dbReference type="SMART" id="SM00220">
    <property type="entry name" value="S_TKc"/>
    <property type="match status" value="1"/>
</dbReference>
<evidence type="ECO:0000256" key="6">
    <source>
        <dbReference type="ARBA" id="ARBA00022737"/>
    </source>
</evidence>
<evidence type="ECO:0000256" key="12">
    <source>
        <dbReference type="ARBA" id="ARBA00047899"/>
    </source>
</evidence>
<dbReference type="PROSITE" id="PS00107">
    <property type="entry name" value="PROTEIN_KINASE_ATP"/>
    <property type="match status" value="1"/>
</dbReference>